<evidence type="ECO:0000313" key="2">
    <source>
        <dbReference type="Proteomes" id="UP001597419"/>
    </source>
</evidence>
<name>A0ABW5GPK3_9PSEU</name>
<proteinExistence type="predicted"/>
<dbReference type="EMBL" id="JBHUKU010000020">
    <property type="protein sequence ID" value="MFD2462809.1"/>
    <property type="molecule type" value="Genomic_DNA"/>
</dbReference>
<comment type="caution">
    <text evidence="1">The sequence shown here is derived from an EMBL/GenBank/DDBJ whole genome shotgun (WGS) entry which is preliminary data.</text>
</comment>
<reference evidence="2" key="1">
    <citation type="journal article" date="2019" name="Int. J. Syst. Evol. Microbiol.">
        <title>The Global Catalogue of Microorganisms (GCM) 10K type strain sequencing project: providing services to taxonomists for standard genome sequencing and annotation.</title>
        <authorList>
            <consortium name="The Broad Institute Genomics Platform"/>
            <consortium name="The Broad Institute Genome Sequencing Center for Infectious Disease"/>
            <person name="Wu L."/>
            <person name="Ma J."/>
        </authorList>
    </citation>
    <scope>NUCLEOTIDE SEQUENCE [LARGE SCALE GENOMIC DNA]</scope>
    <source>
        <strain evidence="2">CGMCC 4.7643</strain>
    </source>
</reference>
<protein>
    <submittedName>
        <fullName evidence="1">Uncharacterized protein</fullName>
    </submittedName>
</protein>
<keyword evidence="2" id="KW-1185">Reference proteome</keyword>
<gene>
    <name evidence="1" type="ORF">ACFSYJ_29650</name>
</gene>
<organism evidence="1 2">
    <name type="scientific">Amycolatopsis samaneae</name>
    <dbReference type="NCBI Taxonomy" id="664691"/>
    <lineage>
        <taxon>Bacteria</taxon>
        <taxon>Bacillati</taxon>
        <taxon>Actinomycetota</taxon>
        <taxon>Actinomycetes</taxon>
        <taxon>Pseudonocardiales</taxon>
        <taxon>Pseudonocardiaceae</taxon>
        <taxon>Amycolatopsis</taxon>
    </lineage>
</organism>
<dbReference type="Proteomes" id="UP001597419">
    <property type="component" value="Unassembled WGS sequence"/>
</dbReference>
<sequence>MGKVAFTEFITVRRYAHALADLPEVDRLARLAALEQFAEFVGRTPDEMVEEIFDERTRRYRRQGFYRDKAREFAALEGPPAVRIARGGIVRAFFAANERCLPPWHPGPHRPL</sequence>
<dbReference type="RefSeq" id="WP_345393258.1">
    <property type="nucleotide sequence ID" value="NZ_BAABHG010000005.1"/>
</dbReference>
<evidence type="ECO:0000313" key="1">
    <source>
        <dbReference type="EMBL" id="MFD2462809.1"/>
    </source>
</evidence>
<accession>A0ABW5GPK3</accession>